<feature type="transmembrane region" description="Helical" evidence="1">
    <location>
        <begin position="98"/>
        <end position="126"/>
    </location>
</feature>
<feature type="transmembrane region" description="Helical" evidence="1">
    <location>
        <begin position="24"/>
        <end position="45"/>
    </location>
</feature>
<keyword evidence="1" id="KW-0472">Membrane</keyword>
<keyword evidence="1" id="KW-1133">Transmembrane helix</keyword>
<evidence type="ECO:0000256" key="1">
    <source>
        <dbReference type="SAM" id="Phobius"/>
    </source>
</evidence>
<feature type="transmembrane region" description="Helical" evidence="1">
    <location>
        <begin position="247"/>
        <end position="268"/>
    </location>
</feature>
<gene>
    <name evidence="2" type="ORF">GCM10007368_25860</name>
</gene>
<keyword evidence="3" id="KW-1185">Reference proteome</keyword>
<evidence type="ECO:0008006" key="4">
    <source>
        <dbReference type="Google" id="ProtNLM"/>
    </source>
</evidence>
<feature type="transmembrane region" description="Helical" evidence="1">
    <location>
        <begin position="175"/>
        <end position="193"/>
    </location>
</feature>
<accession>A0ABQ2B7D6</accession>
<evidence type="ECO:0000313" key="3">
    <source>
        <dbReference type="Proteomes" id="UP000632535"/>
    </source>
</evidence>
<dbReference type="Proteomes" id="UP000632535">
    <property type="component" value="Unassembled WGS sequence"/>
</dbReference>
<feature type="transmembrane region" description="Helical" evidence="1">
    <location>
        <begin position="146"/>
        <end position="168"/>
    </location>
</feature>
<reference evidence="3" key="1">
    <citation type="journal article" date="2019" name="Int. J. Syst. Evol. Microbiol.">
        <title>The Global Catalogue of Microorganisms (GCM) 10K type strain sequencing project: providing services to taxonomists for standard genome sequencing and annotation.</title>
        <authorList>
            <consortium name="The Broad Institute Genomics Platform"/>
            <consortium name="The Broad Institute Genome Sequencing Center for Infectious Disease"/>
            <person name="Wu L."/>
            <person name="Ma J."/>
        </authorList>
    </citation>
    <scope>NUCLEOTIDE SEQUENCE [LARGE SCALE GENOMIC DNA]</scope>
    <source>
        <strain evidence="3">CCM 8653</strain>
    </source>
</reference>
<dbReference type="RefSeq" id="WP_188524120.1">
    <property type="nucleotide sequence ID" value="NZ_BMDG01000008.1"/>
</dbReference>
<name>A0ABQ2B7D6_9MICO</name>
<proteinExistence type="predicted"/>
<protein>
    <recommendedName>
        <fullName evidence="4">ABC-2 type transport system permease protein</fullName>
    </recommendedName>
</protein>
<dbReference type="EMBL" id="BMDG01000008">
    <property type="protein sequence ID" value="GGI09374.1"/>
    <property type="molecule type" value="Genomic_DNA"/>
</dbReference>
<feature type="transmembrane region" description="Helical" evidence="1">
    <location>
        <begin position="57"/>
        <end position="77"/>
    </location>
</feature>
<evidence type="ECO:0000313" key="2">
    <source>
        <dbReference type="EMBL" id="GGI09374.1"/>
    </source>
</evidence>
<keyword evidence="1" id="KW-0812">Transmembrane</keyword>
<organism evidence="2 3">
    <name type="scientific">Isoptericola cucumis</name>
    <dbReference type="NCBI Taxonomy" id="1776856"/>
    <lineage>
        <taxon>Bacteria</taxon>
        <taxon>Bacillati</taxon>
        <taxon>Actinomycetota</taxon>
        <taxon>Actinomycetes</taxon>
        <taxon>Micrococcales</taxon>
        <taxon>Promicromonosporaceae</taxon>
        <taxon>Isoptericola</taxon>
    </lineage>
</organism>
<comment type="caution">
    <text evidence="2">The sequence shown here is derived from an EMBL/GenBank/DDBJ whole genome shotgun (WGS) entry which is preliminary data.</text>
</comment>
<sequence>MTAPTLPRVVAAEWTKLAGLRGPALVAVATVLVSGLLTFAAANASSVDPGFDPLDSLTAGLSLAQVGPLVLGVLVGTGEFSSGTFRATFTAVPRRLPVLAGQTVVTAAAALATAVLAVGAAVAGLLPAARSRGIPLELTTHGTPQVLAGMVAFLVGLALFGLAVGALLRRPTPAFVAVLAVALVLPIALMLATDVAAGPTTAPAGDPAALQSAVNTLVTLLPSGAGALLATPPGAGGVEGAPDLGPWGGGLVLAAWVLVPLAAAAARLRGRDLT</sequence>